<comment type="caution">
    <text evidence="5">The sequence shown here is derived from an EMBL/GenBank/DDBJ whole genome shotgun (WGS) entry which is preliminary data.</text>
</comment>
<dbReference type="InterPro" id="IPR002110">
    <property type="entry name" value="Ankyrin_rpt"/>
</dbReference>
<proteinExistence type="predicted"/>
<dbReference type="EMBL" id="JBBPBK010000007">
    <property type="protein sequence ID" value="KAK9281467.1"/>
    <property type="molecule type" value="Genomic_DNA"/>
</dbReference>
<dbReference type="PANTHER" id="PTHR24177:SF103">
    <property type="entry name" value="PGG DOMAIN-CONTAINING PROTEIN"/>
    <property type="match status" value="1"/>
</dbReference>
<keyword evidence="6" id="KW-1185">Reference proteome</keyword>
<accession>A0AAP0WW32</accession>
<feature type="repeat" description="ANK" evidence="1">
    <location>
        <begin position="56"/>
        <end position="78"/>
    </location>
</feature>
<dbReference type="Pfam" id="PF13962">
    <property type="entry name" value="PGG"/>
    <property type="match status" value="1"/>
</dbReference>
<feature type="domain" description="PGG" evidence="4">
    <location>
        <begin position="640"/>
        <end position="752"/>
    </location>
</feature>
<dbReference type="SMART" id="SM00248">
    <property type="entry name" value="ANK"/>
    <property type="match status" value="8"/>
</dbReference>
<reference evidence="5 6" key="1">
    <citation type="journal article" date="2024" name="Plant J.">
        <title>Genome sequences and population genomics reveal climatic adaptation and genomic divergence between two closely related sweetgum species.</title>
        <authorList>
            <person name="Xu W.Q."/>
            <person name="Ren C.Q."/>
            <person name="Zhang X.Y."/>
            <person name="Comes H.P."/>
            <person name="Liu X.H."/>
            <person name="Li Y.G."/>
            <person name="Kettle C.J."/>
            <person name="Jalonen R."/>
            <person name="Gaisberger H."/>
            <person name="Ma Y.Z."/>
            <person name="Qiu Y.X."/>
        </authorList>
    </citation>
    <scope>NUCLEOTIDE SEQUENCE [LARGE SCALE GENOMIC DNA]</scope>
    <source>
        <strain evidence="5">Hangzhou</strain>
    </source>
</reference>
<evidence type="ECO:0000256" key="3">
    <source>
        <dbReference type="SAM" id="Phobius"/>
    </source>
</evidence>
<dbReference type="AlphaFoldDB" id="A0AAP0WW32"/>
<feature type="transmembrane region" description="Helical" evidence="3">
    <location>
        <begin position="688"/>
        <end position="708"/>
    </location>
</feature>
<dbReference type="Pfam" id="PF12796">
    <property type="entry name" value="Ank_2"/>
    <property type="match status" value="2"/>
</dbReference>
<dbReference type="Proteomes" id="UP001415857">
    <property type="component" value="Unassembled WGS sequence"/>
</dbReference>
<feature type="transmembrane region" description="Helical" evidence="3">
    <location>
        <begin position="765"/>
        <end position="792"/>
    </location>
</feature>
<keyword evidence="3" id="KW-0812">Transmembrane</keyword>
<dbReference type="InterPro" id="IPR036770">
    <property type="entry name" value="Ankyrin_rpt-contain_sf"/>
</dbReference>
<evidence type="ECO:0000313" key="5">
    <source>
        <dbReference type="EMBL" id="KAK9281467.1"/>
    </source>
</evidence>
<feature type="compositionally biased region" description="Polar residues" evidence="2">
    <location>
        <begin position="405"/>
        <end position="424"/>
    </location>
</feature>
<dbReference type="PROSITE" id="PS50088">
    <property type="entry name" value="ANK_REPEAT"/>
    <property type="match status" value="1"/>
</dbReference>
<dbReference type="InterPro" id="IPR026961">
    <property type="entry name" value="PGG_dom"/>
</dbReference>
<name>A0AAP0WW32_LIQFO</name>
<evidence type="ECO:0000256" key="2">
    <source>
        <dbReference type="SAM" id="MobiDB-lite"/>
    </source>
</evidence>
<dbReference type="FunFam" id="1.25.40.20:FF:000978">
    <property type="entry name" value="Uncharacterized protein"/>
    <property type="match status" value="1"/>
</dbReference>
<feature type="compositionally biased region" description="Basic and acidic residues" evidence="2">
    <location>
        <begin position="430"/>
        <end position="446"/>
    </location>
</feature>
<feature type="transmembrane region" description="Helical" evidence="3">
    <location>
        <begin position="728"/>
        <end position="753"/>
    </location>
</feature>
<keyword evidence="1" id="KW-0040">ANK repeat</keyword>
<keyword evidence="3" id="KW-0472">Membrane</keyword>
<dbReference type="PANTHER" id="PTHR24177">
    <property type="entry name" value="CASKIN"/>
    <property type="match status" value="1"/>
</dbReference>
<protein>
    <recommendedName>
        <fullName evidence="4">PGG domain-containing protein</fullName>
    </recommendedName>
</protein>
<evidence type="ECO:0000256" key="1">
    <source>
        <dbReference type="PROSITE-ProRule" id="PRU00023"/>
    </source>
</evidence>
<evidence type="ECO:0000313" key="6">
    <source>
        <dbReference type="Proteomes" id="UP001415857"/>
    </source>
</evidence>
<organism evidence="5 6">
    <name type="scientific">Liquidambar formosana</name>
    <name type="common">Formosan gum</name>
    <dbReference type="NCBI Taxonomy" id="63359"/>
    <lineage>
        <taxon>Eukaryota</taxon>
        <taxon>Viridiplantae</taxon>
        <taxon>Streptophyta</taxon>
        <taxon>Embryophyta</taxon>
        <taxon>Tracheophyta</taxon>
        <taxon>Spermatophyta</taxon>
        <taxon>Magnoliopsida</taxon>
        <taxon>eudicotyledons</taxon>
        <taxon>Gunneridae</taxon>
        <taxon>Pentapetalae</taxon>
        <taxon>Saxifragales</taxon>
        <taxon>Altingiaceae</taxon>
        <taxon>Liquidambar</taxon>
    </lineage>
</organism>
<dbReference type="PROSITE" id="PS50297">
    <property type="entry name" value="ANK_REP_REGION"/>
    <property type="match status" value="1"/>
</dbReference>
<sequence length="805" mass="91499">MERKRREMASPAETMIEDSESMEKYLFKLAMRGEWDKVVNICRANPSAHKAKITRSGDTALHIAVSDGQEDIVEELVSLISEHEESKEALKVENERGNTPLHFAASMGSFKMCDCIAKVDSKLVGARNHDSETPFFLATLHGRKDAFLCLHNICGTQKGYSYCRRKDGETILHCAIAGDYFELAYQIIRLYDKLVNYVNEQGFSPLHLLANKPSAFRSGSHLTWLKKIIYHCIFVDELKPVLCHNQSLLDTFEDEEYPKYPKNYQTCINIFQLLWKGIQVVTKKRHARENGGQLDLEKQDTARPSKHELFPPNYDICFEFIKLGSKAMLVILGLGSTEIKKVQDKKEKHTWSVQIMDELLKHALMYEYEYNGRKPKQSTFHKDDETTPYTVDEEGRSATFNSDAFVENQQPAFSTTSSSGTKQNDQNEEEKDRETGEKKNPEMAKRETHILIAAKNGVTKMVEKILELFPVAIHDMNSDKKNMVLLAVENRQPHVDKRETPILIAAKNGVTEMVEKILELFPVAIHDMNSDKKNMVLLAVENRQPHVYKLLLGRNILKERLFRKVDSNGNSALHLAAKMGEYRPWLIPGAALQMQWELKWYQFVKSSMPLHFFANNNKEGKSPKEIFTETHKDLVEKGGKWLTSTSESCSVVAALIATVAFATSATVPGGVKENIGTPNLENEPAFDIFAISSLVALCFSVTAMVMFLSILTSRYQVRDFGKDLPKKLLLGLTSLFVSITSMLISFCSGHFFVLKDKLKYTAFPIYAVTCLPVTFFAIAQFPLYFDLIWATFKKVPQRSYKVLPL</sequence>
<dbReference type="Gene3D" id="1.25.40.20">
    <property type="entry name" value="Ankyrin repeat-containing domain"/>
    <property type="match status" value="3"/>
</dbReference>
<gene>
    <name evidence="5" type="ORF">L1049_004370</name>
</gene>
<dbReference type="GO" id="GO:0016020">
    <property type="term" value="C:membrane"/>
    <property type="evidence" value="ECO:0007669"/>
    <property type="project" value="TreeGrafter"/>
</dbReference>
<dbReference type="SUPFAM" id="SSF48403">
    <property type="entry name" value="Ankyrin repeat"/>
    <property type="match status" value="2"/>
</dbReference>
<feature type="region of interest" description="Disordered" evidence="2">
    <location>
        <begin position="405"/>
        <end position="446"/>
    </location>
</feature>
<keyword evidence="3" id="KW-1133">Transmembrane helix</keyword>
<evidence type="ECO:0000259" key="4">
    <source>
        <dbReference type="Pfam" id="PF13962"/>
    </source>
</evidence>